<dbReference type="InterPro" id="IPR034904">
    <property type="entry name" value="FSCA_dom_sf"/>
</dbReference>
<keyword evidence="6 9" id="KW-0408">Iron</keyword>
<dbReference type="PANTHER" id="PTHR42961">
    <property type="entry name" value="IRON-SULFUR PROTEIN NUBPL"/>
    <property type="match status" value="1"/>
</dbReference>
<evidence type="ECO:0000259" key="11">
    <source>
        <dbReference type="Pfam" id="PF01883"/>
    </source>
</evidence>
<name>A0A7W4PPM8_9PROT</name>
<dbReference type="RefSeq" id="WP_182950333.1">
    <property type="nucleotide sequence ID" value="NZ_JABEQK010000009.1"/>
</dbReference>
<proteinExistence type="inferred from homology"/>
<evidence type="ECO:0000256" key="9">
    <source>
        <dbReference type="HAMAP-Rule" id="MF_02040"/>
    </source>
</evidence>
<comment type="subunit">
    <text evidence="9">Homodimer.</text>
</comment>
<dbReference type="GO" id="GO:0016226">
    <property type="term" value="P:iron-sulfur cluster assembly"/>
    <property type="evidence" value="ECO:0007669"/>
    <property type="project" value="InterPro"/>
</dbReference>
<dbReference type="InterPro" id="IPR000808">
    <property type="entry name" value="Mrp-like_CS"/>
</dbReference>
<comment type="function">
    <text evidence="9">Binds and transfers iron-sulfur (Fe-S) clusters to target apoproteins. Can hydrolyze ATP.</text>
</comment>
<dbReference type="GO" id="GO:0140663">
    <property type="term" value="F:ATP-dependent FeS chaperone activity"/>
    <property type="evidence" value="ECO:0007669"/>
    <property type="project" value="InterPro"/>
</dbReference>
<reference evidence="12 13" key="1">
    <citation type="submission" date="2020-04" db="EMBL/GenBank/DDBJ databases">
        <title>Description of novel Gluconacetobacter.</title>
        <authorList>
            <person name="Sombolestani A."/>
        </authorList>
    </citation>
    <scope>NUCLEOTIDE SEQUENCE [LARGE SCALE GENOMIC DNA]</scope>
    <source>
        <strain evidence="12 13">LMG 27800</strain>
    </source>
</reference>
<keyword evidence="13" id="KW-1185">Reference proteome</keyword>
<dbReference type="GO" id="GO:0016887">
    <property type="term" value="F:ATP hydrolysis activity"/>
    <property type="evidence" value="ECO:0007669"/>
    <property type="project" value="UniProtKB-UniRule"/>
</dbReference>
<comment type="similarity">
    <text evidence="1">In the N-terminal section; belongs to the MIP18 family.</text>
</comment>
<dbReference type="GO" id="GO:0046872">
    <property type="term" value="F:metal ion binding"/>
    <property type="evidence" value="ECO:0007669"/>
    <property type="project" value="UniProtKB-KW"/>
</dbReference>
<evidence type="ECO:0000313" key="12">
    <source>
        <dbReference type="EMBL" id="MBB2205792.1"/>
    </source>
</evidence>
<evidence type="ECO:0000256" key="8">
    <source>
        <dbReference type="ARBA" id="ARBA00024036"/>
    </source>
</evidence>
<feature type="binding site" evidence="9">
    <location>
        <begin position="131"/>
        <end position="138"/>
    </location>
    <ligand>
        <name>ATP</name>
        <dbReference type="ChEBI" id="CHEBI:30616"/>
    </ligand>
</feature>
<dbReference type="Pfam" id="PF10609">
    <property type="entry name" value="ParA"/>
    <property type="match status" value="1"/>
</dbReference>
<dbReference type="Pfam" id="PF01883">
    <property type="entry name" value="FeS_assembly_P"/>
    <property type="match status" value="1"/>
</dbReference>
<evidence type="ECO:0000256" key="5">
    <source>
        <dbReference type="ARBA" id="ARBA00022840"/>
    </source>
</evidence>
<dbReference type="Proteomes" id="UP000540556">
    <property type="component" value="Unassembled WGS sequence"/>
</dbReference>
<dbReference type="SUPFAM" id="SSF52540">
    <property type="entry name" value="P-loop containing nucleoside triphosphate hydrolases"/>
    <property type="match status" value="1"/>
</dbReference>
<evidence type="ECO:0000256" key="6">
    <source>
        <dbReference type="ARBA" id="ARBA00023004"/>
    </source>
</evidence>
<keyword evidence="4 9" id="KW-0547">Nucleotide-binding</keyword>
<protein>
    <recommendedName>
        <fullName evidence="9">Iron-sulfur cluster carrier protein</fullName>
    </recommendedName>
</protein>
<evidence type="ECO:0000256" key="7">
    <source>
        <dbReference type="ARBA" id="ARBA00023014"/>
    </source>
</evidence>
<keyword evidence="3 9" id="KW-0479">Metal-binding</keyword>
<dbReference type="CDD" id="cd02037">
    <property type="entry name" value="Mrp_NBP35"/>
    <property type="match status" value="1"/>
</dbReference>
<accession>A0A7W4PPM8</accession>
<dbReference type="PROSITE" id="PS01215">
    <property type="entry name" value="MRP"/>
    <property type="match status" value="1"/>
</dbReference>
<dbReference type="FunFam" id="3.40.50.300:FF:000418">
    <property type="entry name" value="Iron-sulfur cluster carrier protein"/>
    <property type="match status" value="1"/>
</dbReference>
<keyword evidence="9" id="KW-0378">Hydrolase</keyword>
<dbReference type="GO" id="GO:0005524">
    <property type="term" value="F:ATP binding"/>
    <property type="evidence" value="ECO:0007669"/>
    <property type="project" value="UniProtKB-UniRule"/>
</dbReference>
<feature type="compositionally biased region" description="Low complexity" evidence="10">
    <location>
        <begin position="83"/>
        <end position="96"/>
    </location>
</feature>
<evidence type="ECO:0000256" key="3">
    <source>
        <dbReference type="ARBA" id="ARBA00022723"/>
    </source>
</evidence>
<evidence type="ECO:0000313" key="13">
    <source>
        <dbReference type="Proteomes" id="UP000540556"/>
    </source>
</evidence>
<dbReference type="InterPro" id="IPR027417">
    <property type="entry name" value="P-loop_NTPase"/>
</dbReference>
<feature type="region of interest" description="Disordered" evidence="10">
    <location>
        <begin position="83"/>
        <end position="114"/>
    </location>
</feature>
<dbReference type="GO" id="GO:0051539">
    <property type="term" value="F:4 iron, 4 sulfur cluster binding"/>
    <property type="evidence" value="ECO:0007669"/>
    <property type="project" value="TreeGrafter"/>
</dbReference>
<feature type="domain" description="MIP18 family-like" evidence="11">
    <location>
        <begin position="7"/>
        <end position="76"/>
    </location>
</feature>
<keyword evidence="5 9" id="KW-0067">ATP-binding</keyword>
<organism evidence="12 13">
    <name type="scientific">Gluconacetobacter takamatsuzukensis</name>
    <dbReference type="NCBI Taxonomy" id="1286190"/>
    <lineage>
        <taxon>Bacteria</taxon>
        <taxon>Pseudomonadati</taxon>
        <taxon>Pseudomonadota</taxon>
        <taxon>Alphaproteobacteria</taxon>
        <taxon>Acetobacterales</taxon>
        <taxon>Acetobacteraceae</taxon>
        <taxon>Gluconacetobacter</taxon>
    </lineage>
</organism>
<dbReference type="SUPFAM" id="SSF117916">
    <property type="entry name" value="Fe-S cluster assembly (FSCA) domain-like"/>
    <property type="match status" value="1"/>
</dbReference>
<dbReference type="InterPro" id="IPR033756">
    <property type="entry name" value="YlxH/NBP35"/>
</dbReference>
<dbReference type="AlphaFoldDB" id="A0A7W4PPM8"/>
<evidence type="ECO:0000256" key="10">
    <source>
        <dbReference type="SAM" id="MobiDB-lite"/>
    </source>
</evidence>
<dbReference type="InterPro" id="IPR019591">
    <property type="entry name" value="Mrp/NBP35_ATP-bd"/>
</dbReference>
<gene>
    <name evidence="12" type="ORF">HLH27_12310</name>
</gene>
<dbReference type="PANTHER" id="PTHR42961:SF2">
    <property type="entry name" value="IRON-SULFUR PROTEIN NUBPL"/>
    <property type="match status" value="1"/>
</dbReference>
<sequence length="376" mass="38687">MTEPTSARIADILRQVRDADGATILDHAALDATMLRDGTLHVALATDRAAAGRIQPLLPAAEQALRALPGVTAASVILTAHRPASAPGTAPAPAAAPGGGHRPLNLGGPGGRPAQGPILPEVRTVIAVASGKGGVGKSTTAVNLAVGLGMEGLRVGLLDADIHGPSLPRMMGLHQPPQVREGRMAPLEAWGIRAMSIGLLVDERQAMIWRGPMVMGALGQLLGDVEWGALDVLVVDMPPGTGDAQLTLAQKVSLAGAVIVSTPQDIALLDARRGIAMFEKMNVPVLGMVENMSYFCCPNCGHRTDLFGHGGARAEAESLGVPFLGEIPLLADIRASADAGAPIVISAPDSPAGQAYRALAHTVAATVRRAKEKQEK</sequence>
<evidence type="ECO:0000256" key="4">
    <source>
        <dbReference type="ARBA" id="ARBA00022741"/>
    </source>
</evidence>
<evidence type="ECO:0000256" key="2">
    <source>
        <dbReference type="ARBA" id="ARBA00008205"/>
    </source>
</evidence>
<feature type="compositionally biased region" description="Gly residues" evidence="10">
    <location>
        <begin position="97"/>
        <end position="113"/>
    </location>
</feature>
<keyword evidence="7 9" id="KW-0411">Iron-sulfur</keyword>
<dbReference type="InterPro" id="IPR044304">
    <property type="entry name" value="NUBPL-like"/>
</dbReference>
<comment type="caution">
    <text evidence="12">The sequence shown here is derived from an EMBL/GenBank/DDBJ whole genome shotgun (WGS) entry which is preliminary data.</text>
</comment>
<dbReference type="HAMAP" id="MF_02040">
    <property type="entry name" value="Mrp_NBP35"/>
    <property type="match status" value="1"/>
</dbReference>
<dbReference type="InterPro" id="IPR002744">
    <property type="entry name" value="MIP18-like"/>
</dbReference>
<evidence type="ECO:0000256" key="1">
    <source>
        <dbReference type="ARBA" id="ARBA00007352"/>
    </source>
</evidence>
<dbReference type="EMBL" id="JABEQK010000009">
    <property type="protein sequence ID" value="MBB2205792.1"/>
    <property type="molecule type" value="Genomic_DNA"/>
</dbReference>
<dbReference type="Gene3D" id="3.40.50.300">
    <property type="entry name" value="P-loop containing nucleotide triphosphate hydrolases"/>
    <property type="match status" value="1"/>
</dbReference>
<comment type="similarity">
    <text evidence="2">In the C-terminal section; belongs to the Mrp/NBP35 ATP-binding proteins family.</text>
</comment>
<comment type="similarity">
    <text evidence="8 9">Belongs to the Mrp/NBP35 ATP-binding proteins family.</text>
</comment>